<accession>A0A431VC74</accession>
<dbReference type="GO" id="GO:0007165">
    <property type="term" value="P:signal transduction"/>
    <property type="evidence" value="ECO:0007669"/>
    <property type="project" value="InterPro"/>
</dbReference>
<organism evidence="2 3">
    <name type="scientific">Azospirillum griseum</name>
    <dbReference type="NCBI Taxonomy" id="2496639"/>
    <lineage>
        <taxon>Bacteria</taxon>
        <taxon>Pseudomonadati</taxon>
        <taxon>Pseudomonadota</taxon>
        <taxon>Alphaproteobacteria</taxon>
        <taxon>Rhodospirillales</taxon>
        <taxon>Azospirillaceae</taxon>
        <taxon>Azospirillum</taxon>
    </lineage>
</organism>
<dbReference type="AlphaFoldDB" id="A0A431VC74"/>
<gene>
    <name evidence="2" type="ORF">EJ903_21060</name>
</gene>
<dbReference type="Proteomes" id="UP000277007">
    <property type="component" value="Unassembled WGS sequence"/>
</dbReference>
<evidence type="ECO:0000259" key="1">
    <source>
        <dbReference type="SMART" id="SM00260"/>
    </source>
</evidence>
<dbReference type="InterPro" id="IPR036061">
    <property type="entry name" value="CheW-like_dom_sf"/>
</dbReference>
<dbReference type="SUPFAM" id="SSF50341">
    <property type="entry name" value="CheW-like"/>
    <property type="match status" value="2"/>
</dbReference>
<dbReference type="EMBL" id="RXMA01000026">
    <property type="protein sequence ID" value="RTR16278.1"/>
    <property type="molecule type" value="Genomic_DNA"/>
</dbReference>
<feature type="domain" description="CheW-like" evidence="1">
    <location>
        <begin position="179"/>
        <end position="306"/>
    </location>
</feature>
<protein>
    <submittedName>
        <fullName evidence="2">Chemotaxis protein CheW</fullName>
    </submittedName>
</protein>
<sequence length="320" mass="33606">MTVRPAADRTTSPNNTAAAPPVLVFERRGQTYCCPTSDVLEIVEDPVLDPPGYPTPLVVAVLLHNGGFIPAVDPANLFDHPPERRGDVVLLHGPAGTVGLLADRVLGFRQPSAFGPAPWIPSGRMCRSAAVIDGIGRAFVLAADGVADVPSAATVVASATVAVLGGRPGSGESERAEADDGPMHLIFSVGGRAYAAGYADVHRILYRHRLFRVPGAWGRVRCAVEVIGAVVPVLDLAEPDPLPERADFVVLSSSVGLLALRVDAILRPLPLRRDPTEPEWFPAPGIAGIGRQREQAYSIITGEALLRDLVGADARTGATA</sequence>
<dbReference type="RefSeq" id="WP_126619150.1">
    <property type="nucleotide sequence ID" value="NZ_JBHUCY010000002.1"/>
</dbReference>
<evidence type="ECO:0000313" key="3">
    <source>
        <dbReference type="Proteomes" id="UP000277007"/>
    </source>
</evidence>
<comment type="caution">
    <text evidence="2">The sequence shown here is derived from an EMBL/GenBank/DDBJ whole genome shotgun (WGS) entry which is preliminary data.</text>
</comment>
<evidence type="ECO:0000313" key="2">
    <source>
        <dbReference type="EMBL" id="RTR16278.1"/>
    </source>
</evidence>
<dbReference type="OrthoDB" id="7300628at2"/>
<dbReference type="Pfam" id="PF01584">
    <property type="entry name" value="CheW"/>
    <property type="match status" value="2"/>
</dbReference>
<reference evidence="2 3" key="1">
    <citation type="submission" date="2018-12" db="EMBL/GenBank/DDBJ databases">
        <authorList>
            <person name="Yang Y."/>
        </authorList>
    </citation>
    <scope>NUCLEOTIDE SEQUENCE [LARGE SCALE GENOMIC DNA]</scope>
    <source>
        <strain evidence="2 3">L-25-5w-1</strain>
    </source>
</reference>
<dbReference type="GO" id="GO:0006935">
    <property type="term" value="P:chemotaxis"/>
    <property type="evidence" value="ECO:0007669"/>
    <property type="project" value="InterPro"/>
</dbReference>
<name>A0A431VC74_9PROT</name>
<dbReference type="SMART" id="SM00260">
    <property type="entry name" value="CheW"/>
    <property type="match status" value="1"/>
</dbReference>
<proteinExistence type="predicted"/>
<dbReference type="InterPro" id="IPR002545">
    <property type="entry name" value="CheW-lke_dom"/>
</dbReference>
<keyword evidence="3" id="KW-1185">Reference proteome</keyword>